<dbReference type="InterPro" id="IPR033405">
    <property type="entry name" value="DUF5112"/>
</dbReference>
<feature type="transmembrane region" description="Helical" evidence="8">
    <location>
        <begin position="885"/>
        <end position="905"/>
    </location>
</feature>
<dbReference type="InterPro" id="IPR005467">
    <property type="entry name" value="His_kinase_dom"/>
</dbReference>
<dbReference type="PANTHER" id="PTHR43711:SF31">
    <property type="entry name" value="HISTIDINE KINASE"/>
    <property type="match status" value="1"/>
</dbReference>
<organism evidence="10">
    <name type="scientific">Siphoviridae sp. ct3z32</name>
    <dbReference type="NCBI Taxonomy" id="2825327"/>
    <lineage>
        <taxon>Viruses</taxon>
        <taxon>Duplodnaviria</taxon>
        <taxon>Heunggongvirae</taxon>
        <taxon>Uroviricota</taxon>
        <taxon>Caudoviricetes</taxon>
    </lineage>
</organism>
<dbReference type="InterPro" id="IPR003594">
    <property type="entry name" value="HATPase_dom"/>
</dbReference>
<dbReference type="Pfam" id="PF17139">
    <property type="entry name" value="DUF5112"/>
    <property type="match status" value="1"/>
</dbReference>
<dbReference type="Pfam" id="PF02518">
    <property type="entry name" value="HATPase_c"/>
    <property type="match status" value="1"/>
</dbReference>
<dbReference type="InterPro" id="IPR050736">
    <property type="entry name" value="Sensor_HK_Regulatory"/>
</dbReference>
<dbReference type="PANTHER" id="PTHR43711">
    <property type="entry name" value="TWO-COMPONENT HISTIDINE KINASE"/>
    <property type="match status" value="1"/>
</dbReference>
<dbReference type="InterPro" id="IPR011990">
    <property type="entry name" value="TPR-like_helical_dom_sf"/>
</dbReference>
<proteinExistence type="predicted"/>
<evidence type="ECO:0000256" key="8">
    <source>
        <dbReference type="SAM" id="Phobius"/>
    </source>
</evidence>
<dbReference type="EMBL" id="BK016267">
    <property type="protein sequence ID" value="DAG06236.1"/>
    <property type="molecule type" value="Genomic_DNA"/>
</dbReference>
<feature type="coiled-coil region" evidence="6">
    <location>
        <begin position="447"/>
        <end position="474"/>
    </location>
</feature>
<evidence type="ECO:0000313" key="10">
    <source>
        <dbReference type="EMBL" id="DAG06236.1"/>
    </source>
</evidence>
<dbReference type="Pfam" id="PF17140">
    <property type="entry name" value="DUF5113"/>
    <property type="match status" value="2"/>
</dbReference>
<feature type="region of interest" description="Disordered" evidence="7">
    <location>
        <begin position="730"/>
        <end position="752"/>
    </location>
</feature>
<dbReference type="GO" id="GO:0004673">
    <property type="term" value="F:protein histidine kinase activity"/>
    <property type="evidence" value="ECO:0007669"/>
    <property type="project" value="UniProtKB-EC"/>
</dbReference>
<keyword evidence="4" id="KW-0418">Kinase</keyword>
<comment type="catalytic activity">
    <reaction evidence="1">
        <text>ATP + protein L-histidine = ADP + protein N-phospho-L-histidine.</text>
        <dbReference type="EC" id="2.7.13.3"/>
    </reaction>
</comment>
<dbReference type="InterPro" id="IPR004358">
    <property type="entry name" value="Sig_transdc_His_kin-like_C"/>
</dbReference>
<evidence type="ECO:0000256" key="2">
    <source>
        <dbReference type="ARBA" id="ARBA00012438"/>
    </source>
</evidence>
<evidence type="ECO:0000256" key="5">
    <source>
        <dbReference type="ARBA" id="ARBA00023012"/>
    </source>
</evidence>
<dbReference type="InterPro" id="IPR033406">
    <property type="entry name" value="DUF5113"/>
</dbReference>
<keyword evidence="3" id="KW-0808">Transferase</keyword>
<dbReference type="SUPFAM" id="SSF48452">
    <property type="entry name" value="TPR-like"/>
    <property type="match status" value="1"/>
</dbReference>
<dbReference type="GO" id="GO:0000160">
    <property type="term" value="P:phosphorelay signal transduction system"/>
    <property type="evidence" value="ECO:0007669"/>
    <property type="project" value="UniProtKB-KW"/>
</dbReference>
<keyword evidence="6" id="KW-0175">Coiled coil</keyword>
<feature type="domain" description="Histidine kinase" evidence="9">
    <location>
        <begin position="490"/>
        <end position="703"/>
    </location>
</feature>
<dbReference type="SUPFAM" id="SSF55874">
    <property type="entry name" value="ATPase domain of HSP90 chaperone/DNA topoisomerase II/histidine kinase"/>
    <property type="match status" value="1"/>
</dbReference>
<reference evidence="10" key="1">
    <citation type="journal article" date="2021" name="Proc. Natl. Acad. Sci. U.S.A.">
        <title>A Catalog of Tens of Thousands of Viruses from Human Metagenomes Reveals Hidden Associations with Chronic Diseases.</title>
        <authorList>
            <person name="Tisza M.J."/>
            <person name="Buck C.B."/>
        </authorList>
    </citation>
    <scope>NUCLEOTIDE SEQUENCE</scope>
    <source>
        <strain evidence="10">Ct3z32</strain>
    </source>
</reference>
<dbReference type="PRINTS" id="PR00344">
    <property type="entry name" value="BCTRLSENSOR"/>
</dbReference>
<evidence type="ECO:0000256" key="7">
    <source>
        <dbReference type="SAM" id="MobiDB-lite"/>
    </source>
</evidence>
<keyword evidence="8" id="KW-0812">Transmembrane</keyword>
<dbReference type="PROSITE" id="PS50109">
    <property type="entry name" value="HIS_KIN"/>
    <property type="match status" value="1"/>
</dbReference>
<feature type="compositionally biased region" description="Basic residues" evidence="7">
    <location>
        <begin position="738"/>
        <end position="749"/>
    </location>
</feature>
<dbReference type="Gene3D" id="3.30.565.10">
    <property type="entry name" value="Histidine kinase-like ATPase, C-terminal domain"/>
    <property type="match status" value="1"/>
</dbReference>
<sequence>MHKRFHHIYDIAIICMMVAMFVFSACSPSHKGEVDELNYLSYALHYRNLDSTKVLAEKALALSEDYPAGYAEACNNLAFVAIAKMDYHTAKRWLDKVNERSDNQIELLIADVQNMRLCQREARNKDFYSFREKAIRKLRRIGEEIDNLPLRERHRAIYAKSEFDIVAATYFYYVQLDKPMLNALADLDPDEVEQDTAQYLNYLYNMGAGGAITHGTPQEICQAEFDMLIRLYFLASGSNPYPYWQANALQSISEHIQDPEQRDFLVKNNLPAFQYLNVEQMPLELLAGNFAQRALNIFSEYGDVYQTAGAYRTLAECYWQIKDYKSAGDCLNRALNQNRAIQQAPDLVASIRERLSLVYSAIDDKPESDYNRNIYLDLQEQSRQDRQLEARATQLDNNAVQLNTMIAAVIFMIVLVVVLLYVFDRMKRRNTKESSVESLLIPLHEWEEQNMQHINSLSEKHEELEEAKNMVQLHISDNRRRNLEQRAKLSLVNSITPFIDRMIHEVDRLMKGDDPEEVKQERYTYISELTDKINQYNSILTDWIQMRQGAINLRIESFPLQPLFDIVAKGKMSFQMRGVKLTVQPTDATVKADRTLTLFMINTIADNARKFTPAGGEVVVSAKSHQAFVEISVEDTGKGMDEETLEHIFDRTYTGGHGFGLLNCKGIIDKYKKISSLFSPCNIQAESEPGKGSKFTFRLPCGIRKMQMILILALMLIGCNIPSAVQGSTRENVSIHRTDKHRTDRHRGNKQTSRLLQKAASYADSAYFSNINGTYERTLAMADSARSYLNRYYLTLNPDGKYLMVAHPMKGTAAEIQWLHDSLPTNYEIILDIRNESAVAALALHKWELYDSNNKVYTQLFRERSADNSLDNYVRTMQTSENSKAVAIVLLIILLLQLPLAYYLLYYRHILRYRYAVEKINGINKVLLSGDSNTDKLKQITGIWTPSGSNNIRNVQLFPQLNEVVERISQALKQSIDMQQNEATNIEMAEDELHRAEYENGKLHIANSVLDNCLSTLKHETMYYPSRIRQLIDSTPEDVTSLQELVDYYKAIYTMLSAQAMEQVEGTVKCDADLLAYLRKLITGGVKNFTYQETAASSAYVTCQYILHDIPFDATRHPHLFTPLTSDMKYLVARQIVREIGEATNLRGCGILAKPSSDGKLMIEIVLPEKIIKTKI</sequence>
<dbReference type="SMART" id="SM00387">
    <property type="entry name" value="HATPase_c"/>
    <property type="match status" value="1"/>
</dbReference>
<dbReference type="InterPro" id="IPR036890">
    <property type="entry name" value="HATPase_C_sf"/>
</dbReference>
<evidence type="ECO:0000256" key="1">
    <source>
        <dbReference type="ARBA" id="ARBA00000085"/>
    </source>
</evidence>
<dbReference type="EC" id="2.7.13.3" evidence="2"/>
<evidence type="ECO:0000256" key="3">
    <source>
        <dbReference type="ARBA" id="ARBA00022679"/>
    </source>
</evidence>
<dbReference type="Gene3D" id="1.25.40.10">
    <property type="entry name" value="Tetratricopeptide repeat domain"/>
    <property type="match status" value="1"/>
</dbReference>
<name>A0A8S5VHQ0_9CAUD</name>
<evidence type="ECO:0000256" key="6">
    <source>
        <dbReference type="SAM" id="Coils"/>
    </source>
</evidence>
<feature type="transmembrane region" description="Helical" evidence="8">
    <location>
        <begin position="7"/>
        <end position="25"/>
    </location>
</feature>
<dbReference type="PROSITE" id="PS51257">
    <property type="entry name" value="PROKAR_LIPOPROTEIN"/>
    <property type="match status" value="1"/>
</dbReference>
<accession>A0A8S5VHQ0</accession>
<evidence type="ECO:0000259" key="9">
    <source>
        <dbReference type="PROSITE" id="PS50109"/>
    </source>
</evidence>
<keyword evidence="8" id="KW-1133">Transmembrane helix</keyword>
<evidence type="ECO:0000256" key="4">
    <source>
        <dbReference type="ARBA" id="ARBA00022777"/>
    </source>
</evidence>
<keyword evidence="5" id="KW-0902">Two-component regulatory system</keyword>
<feature type="transmembrane region" description="Helical" evidence="8">
    <location>
        <begin position="405"/>
        <end position="423"/>
    </location>
</feature>
<protein>
    <recommendedName>
        <fullName evidence="2">histidine kinase</fullName>
        <ecNumber evidence="2">2.7.13.3</ecNumber>
    </recommendedName>
</protein>
<keyword evidence="8" id="KW-0472">Membrane</keyword>